<proteinExistence type="predicted"/>
<keyword evidence="2" id="KW-1185">Reference proteome</keyword>
<evidence type="ECO:0000313" key="1">
    <source>
        <dbReference type="EMBL" id="GAA1184376.1"/>
    </source>
</evidence>
<protein>
    <recommendedName>
        <fullName evidence="3">Lasso RiPP family leader peptide-containing protein</fullName>
    </recommendedName>
</protein>
<reference evidence="2" key="1">
    <citation type="journal article" date="2019" name="Int. J. Syst. Evol. Microbiol.">
        <title>The Global Catalogue of Microorganisms (GCM) 10K type strain sequencing project: providing services to taxonomists for standard genome sequencing and annotation.</title>
        <authorList>
            <consortium name="The Broad Institute Genomics Platform"/>
            <consortium name="The Broad Institute Genome Sequencing Center for Infectious Disease"/>
            <person name="Wu L."/>
            <person name="Ma J."/>
        </authorList>
    </citation>
    <scope>NUCLEOTIDE SEQUENCE [LARGE SCALE GENOMIC DNA]</scope>
    <source>
        <strain evidence="2">JCM 12696</strain>
    </source>
</reference>
<dbReference type="InterPro" id="IPR046015">
    <property type="entry name" value="DUF5972"/>
</dbReference>
<dbReference type="Proteomes" id="UP001501371">
    <property type="component" value="Unassembled WGS sequence"/>
</dbReference>
<dbReference type="EMBL" id="BAAAKV010000046">
    <property type="protein sequence ID" value="GAA1184376.1"/>
    <property type="molecule type" value="Genomic_DNA"/>
</dbReference>
<evidence type="ECO:0008006" key="3">
    <source>
        <dbReference type="Google" id="ProtNLM"/>
    </source>
</evidence>
<accession>A0ABP4FM31</accession>
<name>A0ABP4FM31_9ACTN</name>
<organism evidence="1 2">
    <name type="scientific">Streptomyces hebeiensis</name>
    <dbReference type="NCBI Taxonomy" id="229486"/>
    <lineage>
        <taxon>Bacteria</taxon>
        <taxon>Bacillati</taxon>
        <taxon>Actinomycetota</taxon>
        <taxon>Actinomycetes</taxon>
        <taxon>Kitasatosporales</taxon>
        <taxon>Streptomycetaceae</taxon>
        <taxon>Streptomyces</taxon>
    </lineage>
</organism>
<evidence type="ECO:0000313" key="2">
    <source>
        <dbReference type="Proteomes" id="UP001501371"/>
    </source>
</evidence>
<dbReference type="RefSeq" id="WP_344280239.1">
    <property type="nucleotide sequence ID" value="NZ_BAAAKV010000046.1"/>
</dbReference>
<dbReference type="NCBIfam" id="NF033521">
    <property type="entry name" value="lasso_leader_L3"/>
    <property type="match status" value="1"/>
</dbReference>
<comment type="caution">
    <text evidence="1">The sequence shown here is derived from an EMBL/GenBank/DDBJ whole genome shotgun (WGS) entry which is preliminary data.</text>
</comment>
<gene>
    <name evidence="1" type="ORF">GCM10009654_47370</name>
</gene>
<sequence length="40" mass="4683">MEKDIYEAPALVELGEFTEETGFFRNGANEAYFFFQNQND</sequence>
<dbReference type="Pfam" id="PF19397">
    <property type="entry name" value="DUF5972"/>
    <property type="match status" value="1"/>
</dbReference>